<dbReference type="Gene3D" id="3.30.530.20">
    <property type="match status" value="1"/>
</dbReference>
<gene>
    <name evidence="2" type="ORF">CTI12_AA296750</name>
</gene>
<dbReference type="Proteomes" id="UP000245207">
    <property type="component" value="Unassembled WGS sequence"/>
</dbReference>
<dbReference type="SUPFAM" id="SSF55961">
    <property type="entry name" value="Bet v1-like"/>
    <property type="match status" value="1"/>
</dbReference>
<evidence type="ECO:0000259" key="1">
    <source>
        <dbReference type="SMART" id="SM01037"/>
    </source>
</evidence>
<evidence type="ECO:0000313" key="3">
    <source>
        <dbReference type="Proteomes" id="UP000245207"/>
    </source>
</evidence>
<protein>
    <submittedName>
        <fullName evidence="2">Bet v I domain-containing protein</fullName>
    </submittedName>
</protein>
<feature type="domain" description="Bet v I/Major latex protein" evidence="1">
    <location>
        <begin position="2"/>
        <end position="151"/>
    </location>
</feature>
<reference evidence="2 3" key="1">
    <citation type="journal article" date="2018" name="Mol. Plant">
        <title>The genome of Artemisia annua provides insight into the evolution of Asteraceae family and artemisinin biosynthesis.</title>
        <authorList>
            <person name="Shen Q."/>
            <person name="Zhang L."/>
            <person name="Liao Z."/>
            <person name="Wang S."/>
            <person name="Yan T."/>
            <person name="Shi P."/>
            <person name="Liu M."/>
            <person name="Fu X."/>
            <person name="Pan Q."/>
            <person name="Wang Y."/>
            <person name="Lv Z."/>
            <person name="Lu X."/>
            <person name="Zhang F."/>
            <person name="Jiang W."/>
            <person name="Ma Y."/>
            <person name="Chen M."/>
            <person name="Hao X."/>
            <person name="Li L."/>
            <person name="Tang Y."/>
            <person name="Lv G."/>
            <person name="Zhou Y."/>
            <person name="Sun X."/>
            <person name="Brodelius P.E."/>
            <person name="Rose J.K.C."/>
            <person name="Tang K."/>
        </authorList>
    </citation>
    <scope>NUCLEOTIDE SEQUENCE [LARGE SCALE GENOMIC DNA]</scope>
    <source>
        <strain evidence="3">cv. Huhao1</strain>
        <tissue evidence="2">Leaf</tissue>
    </source>
</reference>
<accession>A0A2U1LMZ3</accession>
<dbReference type="OrthoDB" id="1858121at2759"/>
<dbReference type="AlphaFoldDB" id="A0A2U1LMZ3"/>
<dbReference type="InterPro" id="IPR000916">
    <property type="entry name" value="Bet_v_I/MLP"/>
</dbReference>
<dbReference type="GO" id="GO:0006952">
    <property type="term" value="P:defense response"/>
    <property type="evidence" value="ECO:0007669"/>
    <property type="project" value="InterPro"/>
</dbReference>
<organism evidence="2 3">
    <name type="scientific">Artemisia annua</name>
    <name type="common">Sweet wormwood</name>
    <dbReference type="NCBI Taxonomy" id="35608"/>
    <lineage>
        <taxon>Eukaryota</taxon>
        <taxon>Viridiplantae</taxon>
        <taxon>Streptophyta</taxon>
        <taxon>Embryophyta</taxon>
        <taxon>Tracheophyta</taxon>
        <taxon>Spermatophyta</taxon>
        <taxon>Magnoliopsida</taxon>
        <taxon>eudicotyledons</taxon>
        <taxon>Gunneridae</taxon>
        <taxon>Pentapetalae</taxon>
        <taxon>asterids</taxon>
        <taxon>campanulids</taxon>
        <taxon>Asterales</taxon>
        <taxon>Asteraceae</taxon>
        <taxon>Asteroideae</taxon>
        <taxon>Anthemideae</taxon>
        <taxon>Artemisiinae</taxon>
        <taxon>Artemisia</taxon>
    </lineage>
</organism>
<dbReference type="InterPro" id="IPR051761">
    <property type="entry name" value="MLP-like_ligand-binding"/>
</dbReference>
<evidence type="ECO:0000313" key="2">
    <source>
        <dbReference type="EMBL" id="PWA50362.1"/>
    </source>
</evidence>
<dbReference type="Pfam" id="PF00407">
    <property type="entry name" value="Bet_v_1"/>
    <property type="match status" value="1"/>
</dbReference>
<dbReference type="CDD" id="cd07816">
    <property type="entry name" value="Bet_v1-like"/>
    <property type="match status" value="1"/>
</dbReference>
<dbReference type="InterPro" id="IPR023393">
    <property type="entry name" value="START-like_dom_sf"/>
</dbReference>
<dbReference type="SMART" id="SM01037">
    <property type="entry name" value="Bet_v_1"/>
    <property type="match status" value="1"/>
</dbReference>
<dbReference type="STRING" id="35608.A0A2U1LMZ3"/>
<sequence>MALTGRLVKKTGITCRGNLLHDIYKHKPNNVAAIAPDKVQGCDLISGEWGAPGSVISWQFFHDGKVHTAKEIIEEVDDENHKIVFKVIEGEILQAYKTFIITFHIEEMGDKQMIIWTTDFEKVNEGIPDPTIYLDLLGACIEDMDAHMLTQA</sequence>
<name>A0A2U1LMZ3_ARTAN</name>
<dbReference type="PANTHER" id="PTHR31907">
    <property type="entry name" value="MLP-LIKE PROTEIN 423"/>
    <property type="match status" value="1"/>
</dbReference>
<proteinExistence type="predicted"/>
<dbReference type="EMBL" id="PKPP01008565">
    <property type="protein sequence ID" value="PWA50362.1"/>
    <property type="molecule type" value="Genomic_DNA"/>
</dbReference>
<comment type="caution">
    <text evidence="2">The sequence shown here is derived from an EMBL/GenBank/DDBJ whole genome shotgun (WGS) entry which is preliminary data.</text>
</comment>
<keyword evidence="3" id="KW-1185">Reference proteome</keyword>